<name>A0A3N7G870_POPTR</name>
<accession>A0A3N7G870</accession>
<proteinExistence type="predicted"/>
<dbReference type="Proteomes" id="UP000006729">
    <property type="component" value="Chromosome 18"/>
</dbReference>
<evidence type="ECO:0000313" key="3">
    <source>
        <dbReference type="Proteomes" id="UP000006729"/>
    </source>
</evidence>
<evidence type="ECO:0000256" key="1">
    <source>
        <dbReference type="SAM" id="Phobius"/>
    </source>
</evidence>
<protein>
    <submittedName>
        <fullName evidence="2">Uncharacterized protein</fullName>
    </submittedName>
</protein>
<dbReference type="EMBL" id="CM009307">
    <property type="protein sequence ID" value="RQP02536.1"/>
    <property type="molecule type" value="Genomic_DNA"/>
</dbReference>
<reference evidence="2 3" key="1">
    <citation type="journal article" date="2006" name="Science">
        <title>The genome of black cottonwood, Populus trichocarpa (Torr. &amp; Gray).</title>
        <authorList>
            <person name="Tuskan G.A."/>
            <person name="Difazio S."/>
            <person name="Jansson S."/>
            <person name="Bohlmann J."/>
            <person name="Grigoriev I."/>
            <person name="Hellsten U."/>
            <person name="Putnam N."/>
            <person name="Ralph S."/>
            <person name="Rombauts S."/>
            <person name="Salamov A."/>
            <person name="Schein J."/>
            <person name="Sterck L."/>
            <person name="Aerts A."/>
            <person name="Bhalerao R.R."/>
            <person name="Bhalerao R.P."/>
            <person name="Blaudez D."/>
            <person name="Boerjan W."/>
            <person name="Brun A."/>
            <person name="Brunner A."/>
            <person name="Busov V."/>
            <person name="Campbell M."/>
            <person name="Carlson J."/>
            <person name="Chalot M."/>
            <person name="Chapman J."/>
            <person name="Chen G.L."/>
            <person name="Cooper D."/>
            <person name="Coutinho P.M."/>
            <person name="Couturier J."/>
            <person name="Covert S."/>
            <person name="Cronk Q."/>
            <person name="Cunningham R."/>
            <person name="Davis J."/>
            <person name="Degroeve S."/>
            <person name="Dejardin A."/>
            <person name="Depamphilis C."/>
            <person name="Detter J."/>
            <person name="Dirks B."/>
            <person name="Dubchak I."/>
            <person name="Duplessis S."/>
            <person name="Ehlting J."/>
            <person name="Ellis B."/>
            <person name="Gendler K."/>
            <person name="Goodstein D."/>
            <person name="Gribskov M."/>
            <person name="Grimwood J."/>
            <person name="Groover A."/>
            <person name="Gunter L."/>
            <person name="Hamberger B."/>
            <person name="Heinze B."/>
            <person name="Helariutta Y."/>
            <person name="Henrissat B."/>
            <person name="Holligan D."/>
            <person name="Holt R."/>
            <person name="Huang W."/>
            <person name="Islam-Faridi N."/>
            <person name="Jones S."/>
            <person name="Jones-Rhoades M."/>
            <person name="Jorgensen R."/>
            <person name="Joshi C."/>
            <person name="Kangasjarvi J."/>
            <person name="Karlsson J."/>
            <person name="Kelleher C."/>
            <person name="Kirkpatrick R."/>
            <person name="Kirst M."/>
            <person name="Kohler A."/>
            <person name="Kalluri U."/>
            <person name="Larimer F."/>
            <person name="Leebens-Mack J."/>
            <person name="Leple J.C."/>
            <person name="Locascio P."/>
            <person name="Lou Y."/>
            <person name="Lucas S."/>
            <person name="Martin F."/>
            <person name="Montanini B."/>
            <person name="Napoli C."/>
            <person name="Nelson D.R."/>
            <person name="Nelson C."/>
            <person name="Nieminen K."/>
            <person name="Nilsson O."/>
            <person name="Pereda V."/>
            <person name="Peter G."/>
            <person name="Philippe R."/>
            <person name="Pilate G."/>
            <person name="Poliakov A."/>
            <person name="Razumovskaya J."/>
            <person name="Richardson P."/>
            <person name="Rinaldi C."/>
            <person name="Ritland K."/>
            <person name="Rouze P."/>
            <person name="Ryaboy D."/>
            <person name="Schmutz J."/>
            <person name="Schrader J."/>
            <person name="Segerman B."/>
            <person name="Shin H."/>
            <person name="Siddiqui A."/>
            <person name="Sterky F."/>
            <person name="Terry A."/>
            <person name="Tsai C.J."/>
            <person name="Uberbacher E."/>
            <person name="Unneberg P."/>
            <person name="Vahala J."/>
            <person name="Wall K."/>
            <person name="Wessler S."/>
            <person name="Yang G."/>
            <person name="Yin T."/>
            <person name="Douglas C."/>
            <person name="Marra M."/>
            <person name="Sandberg G."/>
            <person name="Van de Peer Y."/>
            <person name="Rokhsar D."/>
        </authorList>
    </citation>
    <scope>NUCLEOTIDE SEQUENCE [LARGE SCALE GENOMIC DNA]</scope>
    <source>
        <strain evidence="3">cv. Nisqually</strain>
    </source>
</reference>
<feature type="transmembrane region" description="Helical" evidence="1">
    <location>
        <begin position="47"/>
        <end position="65"/>
    </location>
</feature>
<keyword evidence="1" id="KW-0472">Membrane</keyword>
<sequence length="74" mass="8940">MPSYNINDFLILLTTLQIFIYYIIFVSHDALMTKGLSKINHFYFMDYLFLFVCLLCHLLFSKFFYQKHLTCPLL</sequence>
<dbReference type="AlphaFoldDB" id="A0A3N7G870"/>
<feature type="transmembrane region" description="Helical" evidence="1">
    <location>
        <begin position="6"/>
        <end position="26"/>
    </location>
</feature>
<organism evidence="2 3">
    <name type="scientific">Populus trichocarpa</name>
    <name type="common">Western balsam poplar</name>
    <name type="synonym">Populus balsamifera subsp. trichocarpa</name>
    <dbReference type="NCBI Taxonomy" id="3694"/>
    <lineage>
        <taxon>Eukaryota</taxon>
        <taxon>Viridiplantae</taxon>
        <taxon>Streptophyta</taxon>
        <taxon>Embryophyta</taxon>
        <taxon>Tracheophyta</taxon>
        <taxon>Spermatophyta</taxon>
        <taxon>Magnoliopsida</taxon>
        <taxon>eudicotyledons</taxon>
        <taxon>Gunneridae</taxon>
        <taxon>Pentapetalae</taxon>
        <taxon>rosids</taxon>
        <taxon>fabids</taxon>
        <taxon>Malpighiales</taxon>
        <taxon>Salicaceae</taxon>
        <taxon>Saliceae</taxon>
        <taxon>Populus</taxon>
    </lineage>
</organism>
<keyword evidence="1" id="KW-0812">Transmembrane</keyword>
<gene>
    <name evidence="2" type="ORF">POPTR_018G019850</name>
</gene>
<keyword evidence="1" id="KW-1133">Transmembrane helix</keyword>
<evidence type="ECO:0000313" key="2">
    <source>
        <dbReference type="EMBL" id="RQP02536.1"/>
    </source>
</evidence>
<keyword evidence="3" id="KW-1185">Reference proteome</keyword>
<dbReference type="Gramene" id="Potri.018G019850.1.v4.1">
    <property type="protein sequence ID" value="Potri.018G019850.1.v4.1"/>
    <property type="gene ID" value="Potri.018G019850.v4.1"/>
</dbReference>
<dbReference type="InParanoid" id="A0A3N7G870"/>